<protein>
    <submittedName>
        <fullName evidence="1">SAM-dependent methyltransferase</fullName>
        <ecNumber evidence="1">2.1.1.-</ecNumber>
    </submittedName>
</protein>
<comment type="caution">
    <text evidence="1">The sequence shown here is derived from an EMBL/GenBank/DDBJ whole genome shotgun (WGS) entry which is preliminary data.</text>
</comment>
<dbReference type="GO" id="GO:0032259">
    <property type="term" value="P:methylation"/>
    <property type="evidence" value="ECO:0007669"/>
    <property type="project" value="UniProtKB-KW"/>
</dbReference>
<dbReference type="InterPro" id="IPR006764">
    <property type="entry name" value="SAM_dep_MeTrfase_SAV2177_type"/>
</dbReference>
<dbReference type="GO" id="GO:0008168">
    <property type="term" value="F:methyltransferase activity"/>
    <property type="evidence" value="ECO:0007669"/>
    <property type="project" value="UniProtKB-KW"/>
</dbReference>
<sequence>MSEGRPAPEGVDPTKPNAARIYNYLLGGKDNYEADRIVAHRMLSLAPDNRTVASFSREFLTGAARLAAEAGIRQFVDIGSGIPTSPSVYEVITQVDPDIRLAYIDYDPVVFAHTNAMYDGTPGVTTMLGDFRDPDDIIARLPTEAGIDLAEPIAMLLVGVLHFVLEDEAPGVVMSRFHEVMAPGSYVAFTHGATESDETWVTQTVTDTVGSTAQFVFRSRADVATIFKEFDLLDPGVAPIQHWLGDDLPETRMVVIGGIARKYQSAGTSS</sequence>
<keyword evidence="2" id="KW-1185">Reference proteome</keyword>
<evidence type="ECO:0000313" key="2">
    <source>
        <dbReference type="Proteomes" id="UP001601521"/>
    </source>
</evidence>
<name>A0ABW6NDL2_9NOCA</name>
<gene>
    <name evidence="1" type="ORF">ACFYTH_07705</name>
</gene>
<keyword evidence="1" id="KW-0808">Transferase</keyword>
<dbReference type="EMBL" id="JBIALX010000003">
    <property type="protein sequence ID" value="MFF0453238.1"/>
    <property type="molecule type" value="Genomic_DNA"/>
</dbReference>
<dbReference type="RefSeq" id="WP_387250097.1">
    <property type="nucleotide sequence ID" value="NZ_JBIALX010000003.1"/>
</dbReference>
<accession>A0ABW6NDL2</accession>
<organism evidence="1 2">
    <name type="scientific">Nocardia africana</name>
    <dbReference type="NCBI Taxonomy" id="134964"/>
    <lineage>
        <taxon>Bacteria</taxon>
        <taxon>Bacillati</taxon>
        <taxon>Actinomycetota</taxon>
        <taxon>Actinomycetes</taxon>
        <taxon>Mycobacteriales</taxon>
        <taxon>Nocardiaceae</taxon>
        <taxon>Nocardia</taxon>
    </lineage>
</organism>
<dbReference type="InterPro" id="IPR029063">
    <property type="entry name" value="SAM-dependent_MTases_sf"/>
</dbReference>
<dbReference type="Gene3D" id="3.40.50.150">
    <property type="entry name" value="Vaccinia Virus protein VP39"/>
    <property type="match status" value="1"/>
</dbReference>
<dbReference type="SUPFAM" id="SSF53335">
    <property type="entry name" value="S-adenosyl-L-methionine-dependent methyltransferases"/>
    <property type="match status" value="1"/>
</dbReference>
<evidence type="ECO:0000313" key="1">
    <source>
        <dbReference type="EMBL" id="MFF0453238.1"/>
    </source>
</evidence>
<dbReference type="Pfam" id="PF04672">
    <property type="entry name" value="Methyltransf_19"/>
    <property type="match status" value="1"/>
</dbReference>
<proteinExistence type="predicted"/>
<dbReference type="EC" id="2.1.1.-" evidence="1"/>
<dbReference type="PIRSF" id="PIRSF017393">
    <property type="entry name" value="MTase_SAV2177"/>
    <property type="match status" value="1"/>
</dbReference>
<dbReference type="Proteomes" id="UP001601521">
    <property type="component" value="Unassembled WGS sequence"/>
</dbReference>
<reference evidence="1 2" key="1">
    <citation type="submission" date="2024-10" db="EMBL/GenBank/DDBJ databases">
        <title>The Natural Products Discovery Center: Release of the First 8490 Sequenced Strains for Exploring Actinobacteria Biosynthetic Diversity.</title>
        <authorList>
            <person name="Kalkreuter E."/>
            <person name="Kautsar S.A."/>
            <person name="Yang D."/>
            <person name="Bader C.D."/>
            <person name="Teijaro C.N."/>
            <person name="Fluegel L."/>
            <person name="Davis C.M."/>
            <person name="Simpson J.R."/>
            <person name="Lauterbach L."/>
            <person name="Steele A.D."/>
            <person name="Gui C."/>
            <person name="Meng S."/>
            <person name="Li G."/>
            <person name="Viehrig K."/>
            <person name="Ye F."/>
            <person name="Su P."/>
            <person name="Kiefer A.F."/>
            <person name="Nichols A."/>
            <person name="Cepeda A.J."/>
            <person name="Yan W."/>
            <person name="Fan B."/>
            <person name="Jiang Y."/>
            <person name="Adhikari A."/>
            <person name="Zheng C.-J."/>
            <person name="Schuster L."/>
            <person name="Cowan T.M."/>
            <person name="Smanski M.J."/>
            <person name="Chevrette M.G."/>
            <person name="De Carvalho L.P.S."/>
            <person name="Shen B."/>
        </authorList>
    </citation>
    <scope>NUCLEOTIDE SEQUENCE [LARGE SCALE GENOMIC DNA]</scope>
    <source>
        <strain evidence="1 2">NPDC004550</strain>
    </source>
</reference>
<keyword evidence="1" id="KW-0489">Methyltransferase</keyword>